<organism evidence="6 7">
    <name type="scientific">Phialemonium atrogriseum</name>
    <dbReference type="NCBI Taxonomy" id="1093897"/>
    <lineage>
        <taxon>Eukaryota</taxon>
        <taxon>Fungi</taxon>
        <taxon>Dikarya</taxon>
        <taxon>Ascomycota</taxon>
        <taxon>Pezizomycotina</taxon>
        <taxon>Sordariomycetes</taxon>
        <taxon>Sordariomycetidae</taxon>
        <taxon>Cephalothecales</taxon>
        <taxon>Cephalothecaceae</taxon>
        <taxon>Phialemonium</taxon>
    </lineage>
</organism>
<dbReference type="InterPro" id="IPR020040">
    <property type="entry name" value="Ribosomal_uL6_a/b-dom"/>
</dbReference>
<protein>
    <submittedName>
        <fullName evidence="6">Ribosomal protein L6</fullName>
    </submittedName>
</protein>
<evidence type="ECO:0000313" key="6">
    <source>
        <dbReference type="EMBL" id="KAK1771732.1"/>
    </source>
</evidence>
<keyword evidence="3 4" id="KW-0687">Ribonucleoprotein</keyword>
<dbReference type="PROSITE" id="PS00525">
    <property type="entry name" value="RIBOSOMAL_L6_1"/>
    <property type="match status" value="1"/>
</dbReference>
<evidence type="ECO:0000256" key="3">
    <source>
        <dbReference type="ARBA" id="ARBA00023274"/>
    </source>
</evidence>
<dbReference type="AlphaFoldDB" id="A0AAJ0FL30"/>
<dbReference type="InterPro" id="IPR019906">
    <property type="entry name" value="Ribosomal_uL6_bac-type"/>
</dbReference>
<dbReference type="PANTHER" id="PTHR11655:SF14">
    <property type="entry name" value="LARGE RIBOSOMAL SUBUNIT PROTEIN UL6M"/>
    <property type="match status" value="1"/>
</dbReference>
<dbReference type="GO" id="GO:0019843">
    <property type="term" value="F:rRNA binding"/>
    <property type="evidence" value="ECO:0007669"/>
    <property type="project" value="InterPro"/>
</dbReference>
<reference evidence="6" key="1">
    <citation type="submission" date="2023-06" db="EMBL/GenBank/DDBJ databases">
        <title>Genome-scale phylogeny and comparative genomics of the fungal order Sordariales.</title>
        <authorList>
            <consortium name="Lawrence Berkeley National Laboratory"/>
            <person name="Hensen N."/>
            <person name="Bonometti L."/>
            <person name="Westerberg I."/>
            <person name="Brannstrom I.O."/>
            <person name="Guillou S."/>
            <person name="Cros-Aarteil S."/>
            <person name="Calhoun S."/>
            <person name="Haridas S."/>
            <person name="Kuo A."/>
            <person name="Mondo S."/>
            <person name="Pangilinan J."/>
            <person name="Riley R."/>
            <person name="Labutti K."/>
            <person name="Andreopoulos B."/>
            <person name="Lipzen A."/>
            <person name="Chen C."/>
            <person name="Yanf M."/>
            <person name="Daum C."/>
            <person name="Ng V."/>
            <person name="Clum A."/>
            <person name="Steindorff A."/>
            <person name="Ohm R."/>
            <person name="Martin F."/>
            <person name="Silar P."/>
            <person name="Natvig D."/>
            <person name="Lalanne C."/>
            <person name="Gautier V."/>
            <person name="Ament-Velasquez S.L."/>
            <person name="Kruys A."/>
            <person name="Hutchinson M.I."/>
            <person name="Powell A.J."/>
            <person name="Barry K."/>
            <person name="Miller A.N."/>
            <person name="Grigoriev I.V."/>
            <person name="Debuchy R."/>
            <person name="Gladieux P."/>
            <person name="Thoren M.H."/>
            <person name="Johannesson H."/>
        </authorList>
    </citation>
    <scope>NUCLEOTIDE SEQUENCE</scope>
    <source>
        <strain evidence="6">8032-3</strain>
    </source>
</reference>
<keyword evidence="2 4" id="KW-0689">Ribosomal protein</keyword>
<evidence type="ECO:0000259" key="5">
    <source>
        <dbReference type="Pfam" id="PF00347"/>
    </source>
</evidence>
<feature type="domain" description="Large ribosomal subunit protein uL6 alpha-beta" evidence="5">
    <location>
        <begin position="154"/>
        <end position="236"/>
    </location>
</feature>
<evidence type="ECO:0000256" key="1">
    <source>
        <dbReference type="ARBA" id="ARBA00009356"/>
    </source>
</evidence>
<comment type="similarity">
    <text evidence="1 4">Belongs to the universal ribosomal protein uL6 family.</text>
</comment>
<dbReference type="InterPro" id="IPR002358">
    <property type="entry name" value="Ribosomal_uL6_CS"/>
</dbReference>
<dbReference type="Pfam" id="PF00347">
    <property type="entry name" value="Ribosomal_L6"/>
    <property type="match status" value="1"/>
</dbReference>
<dbReference type="GO" id="GO:0005762">
    <property type="term" value="C:mitochondrial large ribosomal subunit"/>
    <property type="evidence" value="ECO:0007669"/>
    <property type="project" value="TreeGrafter"/>
</dbReference>
<comment type="caution">
    <text evidence="6">The sequence shown here is derived from an EMBL/GenBank/DDBJ whole genome shotgun (WGS) entry which is preliminary data.</text>
</comment>
<dbReference type="GO" id="GO:0003735">
    <property type="term" value="F:structural constituent of ribosome"/>
    <property type="evidence" value="ECO:0007669"/>
    <property type="project" value="InterPro"/>
</dbReference>
<dbReference type="PANTHER" id="PTHR11655">
    <property type="entry name" value="60S/50S RIBOSOMAL PROTEIN L6/L9"/>
    <property type="match status" value="1"/>
</dbReference>
<dbReference type="RefSeq" id="XP_060287945.1">
    <property type="nucleotide sequence ID" value="XM_060426738.1"/>
</dbReference>
<dbReference type="GO" id="GO:0006412">
    <property type="term" value="P:translation"/>
    <property type="evidence" value="ECO:0007669"/>
    <property type="project" value="InterPro"/>
</dbReference>
<keyword evidence="7" id="KW-1185">Reference proteome</keyword>
<evidence type="ECO:0000256" key="2">
    <source>
        <dbReference type="ARBA" id="ARBA00022980"/>
    </source>
</evidence>
<dbReference type="PRINTS" id="PR00059">
    <property type="entry name" value="RIBOSOMALL6"/>
</dbReference>
<dbReference type="EMBL" id="MU838998">
    <property type="protein sequence ID" value="KAK1771732.1"/>
    <property type="molecule type" value="Genomic_DNA"/>
</dbReference>
<gene>
    <name evidence="6" type="ORF">QBC33DRAFT_524631</name>
</gene>
<accession>A0AAJ0FL30</accession>
<evidence type="ECO:0000313" key="7">
    <source>
        <dbReference type="Proteomes" id="UP001244011"/>
    </source>
</evidence>
<dbReference type="Proteomes" id="UP001244011">
    <property type="component" value="Unassembled WGS sequence"/>
</dbReference>
<evidence type="ECO:0000256" key="4">
    <source>
        <dbReference type="RuleBase" id="RU003869"/>
    </source>
</evidence>
<name>A0AAJ0FL30_9PEZI</name>
<dbReference type="InterPro" id="IPR036789">
    <property type="entry name" value="Ribosomal_uL6-like_a/b-dom_sf"/>
</dbReference>
<sequence length="251" mass="27836">MFAPSRVRALEKVISSYSPSSSAVILPSFLVPALHATRPFSASASRPSKLGRTPISVPPGVELLIGEPKVKRDATTYLKIPKRTVTVTGPLGNLDLELPPFLRLDHDIAARKASLSVEDTTVKEQREMWGTTWAYLNKYILGVSEGHTALLRLVGIGYRASLDTRPALEEYPGQQFVILKLGFSHPIEMGVPKGIKASTPQPTRILLEGINREEIMSFAAKIRRWRVPEPYKGKGIFVNDETIKLKQKKIK</sequence>
<dbReference type="SUPFAM" id="SSF56053">
    <property type="entry name" value="Ribosomal protein L6"/>
    <property type="match status" value="2"/>
</dbReference>
<dbReference type="InterPro" id="IPR000702">
    <property type="entry name" value="Ribosomal_uL6-like"/>
</dbReference>
<dbReference type="Gene3D" id="3.90.930.12">
    <property type="entry name" value="Ribosomal protein L6, alpha-beta domain"/>
    <property type="match status" value="2"/>
</dbReference>
<dbReference type="GeneID" id="85309925"/>
<proteinExistence type="inferred from homology"/>